<keyword evidence="7" id="KW-0479">Metal-binding</keyword>
<dbReference type="GO" id="GO:0006729">
    <property type="term" value="P:tetrahydrobiopterin biosynthetic process"/>
    <property type="evidence" value="ECO:0007669"/>
    <property type="project" value="TreeGrafter"/>
</dbReference>
<keyword evidence="7" id="KW-0547">Nucleotide-binding</keyword>
<reference evidence="9 10" key="1">
    <citation type="submission" date="2020-04" db="EMBL/GenBank/DDBJ databases">
        <title>Usitatibacter rugosus gen. nov., sp. nov. and Usitatibacter palustris sp. nov., novel members of Usitatibacteraceae fam. nov. within the order Nitrosomonadales isolated from soil.</title>
        <authorList>
            <person name="Huber K.J."/>
            <person name="Neumann-Schaal M."/>
            <person name="Geppert A."/>
            <person name="Luckner M."/>
            <person name="Wanner G."/>
            <person name="Overmann J."/>
        </authorList>
    </citation>
    <scope>NUCLEOTIDE SEQUENCE [LARGE SCALE GENOMIC DNA]</scope>
    <source>
        <strain evidence="9 10">0125_3</strain>
    </source>
</reference>
<dbReference type="GO" id="GO:0046654">
    <property type="term" value="P:tetrahydrofolate biosynthetic process"/>
    <property type="evidence" value="ECO:0007669"/>
    <property type="project" value="UniProtKB-UniRule"/>
</dbReference>
<dbReference type="PROSITE" id="PS00860">
    <property type="entry name" value="GTP_CYCLOHYDROL_1_2"/>
    <property type="match status" value="1"/>
</dbReference>
<dbReference type="InterPro" id="IPR043134">
    <property type="entry name" value="GTP-CH-I_N"/>
</dbReference>
<dbReference type="InterPro" id="IPR001474">
    <property type="entry name" value="GTP_CycHdrlase_I"/>
</dbReference>
<dbReference type="InterPro" id="IPR018234">
    <property type="entry name" value="GTP_CycHdrlase_I_CS"/>
</dbReference>
<evidence type="ECO:0000259" key="8">
    <source>
        <dbReference type="Pfam" id="PF01227"/>
    </source>
</evidence>
<keyword evidence="5 7" id="KW-0554">One-carbon metabolism</keyword>
<comment type="similarity">
    <text evidence="3 7">Belongs to the GTP cyclohydrolase I family.</text>
</comment>
<dbReference type="NCBIfam" id="NF006826">
    <property type="entry name" value="PRK09347.1-3"/>
    <property type="match status" value="1"/>
</dbReference>
<keyword evidence="6 7" id="KW-0378">Hydrolase</keyword>
<feature type="binding site" evidence="7">
    <location>
        <position position="110"/>
    </location>
    <ligand>
        <name>Zn(2+)</name>
        <dbReference type="ChEBI" id="CHEBI:29105"/>
    </ligand>
</feature>
<dbReference type="Gene3D" id="1.10.286.10">
    <property type="match status" value="1"/>
</dbReference>
<evidence type="ECO:0000256" key="1">
    <source>
        <dbReference type="ARBA" id="ARBA00001052"/>
    </source>
</evidence>
<evidence type="ECO:0000313" key="10">
    <source>
        <dbReference type="Proteomes" id="UP000501534"/>
    </source>
</evidence>
<dbReference type="NCBIfam" id="NF006825">
    <property type="entry name" value="PRK09347.1-2"/>
    <property type="match status" value="1"/>
</dbReference>
<dbReference type="GO" id="GO:0005737">
    <property type="term" value="C:cytoplasm"/>
    <property type="evidence" value="ECO:0007669"/>
    <property type="project" value="TreeGrafter"/>
</dbReference>
<dbReference type="Proteomes" id="UP000501534">
    <property type="component" value="Chromosome"/>
</dbReference>
<dbReference type="NCBIfam" id="TIGR00063">
    <property type="entry name" value="folE"/>
    <property type="match status" value="1"/>
</dbReference>
<comment type="catalytic activity">
    <reaction evidence="1 7">
        <text>GTP + H2O = 7,8-dihydroneopterin 3'-triphosphate + formate + H(+)</text>
        <dbReference type="Rhea" id="RHEA:17473"/>
        <dbReference type="ChEBI" id="CHEBI:15377"/>
        <dbReference type="ChEBI" id="CHEBI:15378"/>
        <dbReference type="ChEBI" id="CHEBI:15740"/>
        <dbReference type="ChEBI" id="CHEBI:37565"/>
        <dbReference type="ChEBI" id="CHEBI:58462"/>
        <dbReference type="EC" id="3.5.4.16"/>
    </reaction>
</comment>
<evidence type="ECO:0000256" key="6">
    <source>
        <dbReference type="ARBA" id="ARBA00022801"/>
    </source>
</evidence>
<dbReference type="FunFam" id="1.10.286.10:FF:000001">
    <property type="entry name" value="GTP cyclohydrolase 1"/>
    <property type="match status" value="1"/>
</dbReference>
<keyword evidence="7" id="KW-0342">GTP-binding</keyword>
<dbReference type="KEGG" id="uru:DSM104443_02226"/>
<keyword evidence="7" id="KW-0862">Zinc</keyword>
<evidence type="ECO:0000256" key="5">
    <source>
        <dbReference type="ARBA" id="ARBA00022563"/>
    </source>
</evidence>
<dbReference type="HAMAP" id="MF_00223">
    <property type="entry name" value="FolE"/>
    <property type="match status" value="1"/>
</dbReference>
<dbReference type="PANTHER" id="PTHR11109:SF7">
    <property type="entry name" value="GTP CYCLOHYDROLASE 1"/>
    <property type="match status" value="1"/>
</dbReference>
<gene>
    <name evidence="7 9" type="primary">folE</name>
    <name evidence="9" type="ORF">DSM104443_02226</name>
</gene>
<evidence type="ECO:0000256" key="3">
    <source>
        <dbReference type="ARBA" id="ARBA00008085"/>
    </source>
</evidence>
<dbReference type="Pfam" id="PF01227">
    <property type="entry name" value="GTP_cyclohydroI"/>
    <property type="match status" value="1"/>
</dbReference>
<organism evidence="9 10">
    <name type="scientific">Usitatibacter rugosus</name>
    <dbReference type="NCBI Taxonomy" id="2732067"/>
    <lineage>
        <taxon>Bacteria</taxon>
        <taxon>Pseudomonadati</taxon>
        <taxon>Pseudomonadota</taxon>
        <taxon>Betaproteobacteria</taxon>
        <taxon>Nitrosomonadales</taxon>
        <taxon>Usitatibacteraceae</taxon>
        <taxon>Usitatibacter</taxon>
    </lineage>
</organism>
<comment type="subunit">
    <text evidence="4">Toroid-shaped homodecamer, composed of two pentamers of five dimers.</text>
</comment>
<evidence type="ECO:0000256" key="4">
    <source>
        <dbReference type="ARBA" id="ARBA00011857"/>
    </source>
</evidence>
<dbReference type="AlphaFoldDB" id="A0A6M4GXD6"/>
<dbReference type="EC" id="3.5.4.16" evidence="7"/>
<dbReference type="Gene3D" id="3.30.1130.10">
    <property type="match status" value="1"/>
</dbReference>
<dbReference type="GO" id="GO:0006730">
    <property type="term" value="P:one-carbon metabolic process"/>
    <property type="evidence" value="ECO:0007669"/>
    <property type="project" value="UniProtKB-UniRule"/>
</dbReference>
<dbReference type="EMBL" id="CP053069">
    <property type="protein sequence ID" value="QJR11154.1"/>
    <property type="molecule type" value="Genomic_DNA"/>
</dbReference>
<dbReference type="GO" id="GO:0005525">
    <property type="term" value="F:GTP binding"/>
    <property type="evidence" value="ECO:0007669"/>
    <property type="project" value="UniProtKB-KW"/>
</dbReference>
<dbReference type="SUPFAM" id="SSF55620">
    <property type="entry name" value="Tetrahydrobiopterin biosynthesis enzymes-like"/>
    <property type="match status" value="1"/>
</dbReference>
<protein>
    <recommendedName>
        <fullName evidence="7">GTP cyclohydrolase 1</fullName>
        <ecNumber evidence="7">3.5.4.16</ecNumber>
    </recommendedName>
    <alternativeName>
        <fullName evidence="7">GTP cyclohydrolase I</fullName>
        <shortName evidence="7">GTP-CH-I</shortName>
    </alternativeName>
</protein>
<evidence type="ECO:0000313" key="9">
    <source>
        <dbReference type="EMBL" id="QJR11154.1"/>
    </source>
</evidence>
<proteinExistence type="inferred from homology"/>
<name>A0A6M4GXD6_9PROT</name>
<dbReference type="InterPro" id="IPR043133">
    <property type="entry name" value="GTP-CH-I_C/QueF"/>
</dbReference>
<feature type="binding site" evidence="7">
    <location>
        <position position="181"/>
    </location>
    <ligand>
        <name>Zn(2+)</name>
        <dbReference type="ChEBI" id="CHEBI:29105"/>
    </ligand>
</feature>
<dbReference type="FunFam" id="3.30.1130.10:FF:000001">
    <property type="entry name" value="GTP cyclohydrolase 1"/>
    <property type="match status" value="1"/>
</dbReference>
<keyword evidence="10" id="KW-1185">Reference proteome</keyword>
<dbReference type="GO" id="GO:0003934">
    <property type="term" value="F:GTP cyclohydrolase I activity"/>
    <property type="evidence" value="ECO:0007669"/>
    <property type="project" value="UniProtKB-UniRule"/>
</dbReference>
<dbReference type="PROSITE" id="PS00859">
    <property type="entry name" value="GTP_CYCLOHYDROL_1_1"/>
    <property type="match status" value="1"/>
</dbReference>
<comment type="subunit">
    <text evidence="7">Homopolymer.</text>
</comment>
<feature type="binding site" evidence="7">
    <location>
        <position position="113"/>
    </location>
    <ligand>
        <name>Zn(2+)</name>
        <dbReference type="ChEBI" id="CHEBI:29105"/>
    </ligand>
</feature>
<dbReference type="GO" id="GO:0008270">
    <property type="term" value="F:zinc ion binding"/>
    <property type="evidence" value="ECO:0007669"/>
    <property type="project" value="UniProtKB-UniRule"/>
</dbReference>
<evidence type="ECO:0000256" key="7">
    <source>
        <dbReference type="HAMAP-Rule" id="MF_00223"/>
    </source>
</evidence>
<dbReference type="PANTHER" id="PTHR11109">
    <property type="entry name" value="GTP CYCLOHYDROLASE I"/>
    <property type="match status" value="1"/>
</dbReference>
<feature type="domain" description="GTP cyclohydrolase I" evidence="8">
    <location>
        <begin position="40"/>
        <end position="217"/>
    </location>
</feature>
<evidence type="ECO:0000256" key="2">
    <source>
        <dbReference type="ARBA" id="ARBA00005080"/>
    </source>
</evidence>
<sequence>MGFDTILIAYDFHYLIGERRMAATKKKVRNVERPTREEAEAAVRTMILWAGDDPDREGLLETPSRVVRAYEEFFAGYAQDPREILAKTFSEVEGYDEMIVMNDIRFESHCEHHMVPIIGKAHVGYLPNKRVIGISKLARLVEVYARRLQVQEKMTVQIADTLQEVLHPKGVAVVIEAAHQCMTTRGVHKPGVGLVTSRMVGAFRDDPSTRREFLAVIGRTGAGGLPNT</sequence>
<dbReference type="InterPro" id="IPR020602">
    <property type="entry name" value="GTP_CycHdrlase_I_dom"/>
</dbReference>
<accession>A0A6M4GXD6</accession>
<dbReference type="UniPathway" id="UPA00848">
    <property type="reaction ID" value="UER00151"/>
</dbReference>
<comment type="pathway">
    <text evidence="2 7">Cofactor biosynthesis; 7,8-dihydroneopterin triphosphate biosynthesis; 7,8-dihydroneopterin triphosphate from GTP: step 1/1.</text>
</comment>